<comment type="caution">
    <text evidence="1">The sequence shown here is derived from an EMBL/GenBank/DDBJ whole genome shotgun (WGS) entry which is preliminary data.</text>
</comment>
<gene>
    <name evidence="1" type="ORF">MEUPH1_LOCUS4229</name>
</gene>
<keyword evidence="2" id="KW-1185">Reference proteome</keyword>
<proteinExistence type="predicted"/>
<protein>
    <submittedName>
        <fullName evidence="1">Uncharacterized protein</fullName>
    </submittedName>
</protein>
<sequence>MVYDFMHDIPEGVARHDISIIVHNFIIKKYFTFDQLNSRIILYQYGITENKNCPPKLNQSHLNNGSIIMSATEMLCLVRHFGLIVGELIPKSSKNWKLYILLRKIVDLCCARSIQPECSKLLDSLVTEHNRLYMELSNKTLKPKFYLLTHYGRLLLKNGPIRLTSPIRFEAKHKVLKSIANSVPCRINLGHTLAFKLQLQTVSRLLSKSDLDQDLQLGMGTNTIPTTDLPYSFMSKLPNEFLSSVFNQGRHFNFFFVGAKMFAGHSNCYQAT</sequence>
<evidence type="ECO:0000313" key="1">
    <source>
        <dbReference type="EMBL" id="CAI6347438.1"/>
    </source>
</evidence>
<reference evidence="1 2" key="1">
    <citation type="submission" date="2023-01" db="EMBL/GenBank/DDBJ databases">
        <authorList>
            <person name="Whitehead M."/>
        </authorList>
    </citation>
    <scope>NUCLEOTIDE SEQUENCE [LARGE SCALE GENOMIC DNA]</scope>
</reference>
<dbReference type="Proteomes" id="UP001160148">
    <property type="component" value="Unassembled WGS sequence"/>
</dbReference>
<evidence type="ECO:0000313" key="2">
    <source>
        <dbReference type="Proteomes" id="UP001160148"/>
    </source>
</evidence>
<name>A0AAV0VST7_9HEMI</name>
<dbReference type="AlphaFoldDB" id="A0AAV0VST7"/>
<dbReference type="EMBL" id="CARXXK010000001">
    <property type="protein sequence ID" value="CAI6347438.1"/>
    <property type="molecule type" value="Genomic_DNA"/>
</dbReference>
<accession>A0AAV0VST7</accession>
<organism evidence="1 2">
    <name type="scientific">Macrosiphum euphorbiae</name>
    <name type="common">potato aphid</name>
    <dbReference type="NCBI Taxonomy" id="13131"/>
    <lineage>
        <taxon>Eukaryota</taxon>
        <taxon>Metazoa</taxon>
        <taxon>Ecdysozoa</taxon>
        <taxon>Arthropoda</taxon>
        <taxon>Hexapoda</taxon>
        <taxon>Insecta</taxon>
        <taxon>Pterygota</taxon>
        <taxon>Neoptera</taxon>
        <taxon>Paraneoptera</taxon>
        <taxon>Hemiptera</taxon>
        <taxon>Sternorrhyncha</taxon>
        <taxon>Aphidomorpha</taxon>
        <taxon>Aphidoidea</taxon>
        <taxon>Aphididae</taxon>
        <taxon>Macrosiphini</taxon>
        <taxon>Macrosiphum</taxon>
    </lineage>
</organism>